<comment type="similarity">
    <text evidence="2">Belongs to the KAE1 / TsaD family. TsaB subfamily.</text>
</comment>
<feature type="domain" description="Gcp-like" evidence="7">
    <location>
        <begin position="34"/>
        <end position="237"/>
    </location>
</feature>
<dbReference type="NCBIfam" id="TIGR03725">
    <property type="entry name" value="T6A_YeaZ"/>
    <property type="match status" value="1"/>
</dbReference>
<dbReference type="CDD" id="cd24032">
    <property type="entry name" value="ASKHA_NBD_TsaB"/>
    <property type="match status" value="1"/>
</dbReference>
<dbReference type="InterPro" id="IPR000905">
    <property type="entry name" value="Gcp-like_dom"/>
</dbReference>
<dbReference type="AlphaFoldDB" id="A0A8E3MG46"/>
<accession>A0A8E3MG46</accession>
<proteinExistence type="inferred from homology"/>
<evidence type="ECO:0000313" key="9">
    <source>
        <dbReference type="Proteomes" id="UP000955338"/>
    </source>
</evidence>
<dbReference type="PANTHER" id="PTHR11735">
    <property type="entry name" value="TRNA N6-ADENOSINE THREONYLCARBAMOYLTRANSFERASE"/>
    <property type="match status" value="1"/>
</dbReference>
<reference evidence="8" key="1">
    <citation type="submission" date="2017-06" db="EMBL/GenBank/DDBJ databases">
        <title>Genome sequencing of pathogenic and non-pathogenic strains within Bisgaard taxon 40.</title>
        <authorList>
            <person name="Ladner J.T."/>
            <person name="Lovett S.P."/>
            <person name="Koroleva G."/>
            <person name="Lorch J.M."/>
        </authorList>
    </citation>
    <scope>NUCLEOTIDE SEQUENCE</scope>
    <source>
        <strain evidence="8">27576-1-I1</strain>
    </source>
</reference>
<comment type="subcellular location">
    <subcellularLocation>
        <location evidence="1">Cytoplasm</location>
    </subcellularLocation>
</comment>
<dbReference type="Proteomes" id="UP000955338">
    <property type="component" value="Chromosome"/>
</dbReference>
<evidence type="ECO:0000256" key="5">
    <source>
        <dbReference type="ARBA" id="ARBA00022694"/>
    </source>
</evidence>
<evidence type="ECO:0000256" key="4">
    <source>
        <dbReference type="ARBA" id="ARBA00022490"/>
    </source>
</evidence>
<evidence type="ECO:0000256" key="6">
    <source>
        <dbReference type="ARBA" id="ARBA00032446"/>
    </source>
</evidence>
<evidence type="ECO:0000256" key="1">
    <source>
        <dbReference type="ARBA" id="ARBA00004496"/>
    </source>
</evidence>
<evidence type="ECO:0000256" key="2">
    <source>
        <dbReference type="ARBA" id="ARBA00010493"/>
    </source>
</evidence>
<dbReference type="EMBL" id="CP022011">
    <property type="protein sequence ID" value="QDJ14681.1"/>
    <property type="molecule type" value="Genomic_DNA"/>
</dbReference>
<dbReference type="SUPFAM" id="SSF53067">
    <property type="entry name" value="Actin-like ATPase domain"/>
    <property type="match status" value="2"/>
</dbReference>
<name>A0A8E3MG46_9PAST</name>
<keyword evidence="4" id="KW-0963">Cytoplasm</keyword>
<protein>
    <recommendedName>
        <fullName evidence="3">tRNA threonylcarbamoyladenosine biosynthesis protein TsaB</fullName>
    </recommendedName>
    <alternativeName>
        <fullName evidence="6">t(6)A37 threonylcarbamoyladenosine biosynthesis protein TsaB</fullName>
    </alternativeName>
</protein>
<gene>
    <name evidence="8" type="primary">tsaB</name>
    <name evidence="8" type="ORF">CEP48_04235</name>
</gene>
<dbReference type="Pfam" id="PF00814">
    <property type="entry name" value="TsaD"/>
    <property type="match status" value="1"/>
</dbReference>
<keyword evidence="9" id="KW-1185">Reference proteome</keyword>
<dbReference type="InterPro" id="IPR022496">
    <property type="entry name" value="T6A_TsaB"/>
</dbReference>
<evidence type="ECO:0000259" key="7">
    <source>
        <dbReference type="Pfam" id="PF00814"/>
    </source>
</evidence>
<organism evidence="8 9">
    <name type="scientific">Mergibacter septicus</name>
    <dbReference type="NCBI Taxonomy" id="221402"/>
    <lineage>
        <taxon>Bacteria</taxon>
        <taxon>Pseudomonadati</taxon>
        <taxon>Pseudomonadota</taxon>
        <taxon>Gammaproteobacteria</taxon>
        <taxon>Pasteurellales</taxon>
        <taxon>Pasteurellaceae</taxon>
        <taxon>Mergibacter</taxon>
    </lineage>
</organism>
<dbReference type="FunFam" id="3.30.420.40:FF:000097">
    <property type="entry name" value="tRNA threonylcarbamoyladenosine biosynthesis protein TsaB"/>
    <property type="match status" value="1"/>
</dbReference>
<dbReference type="PANTHER" id="PTHR11735:SF11">
    <property type="entry name" value="TRNA THREONYLCARBAMOYLADENOSINE BIOSYNTHESIS PROTEIN TSAB"/>
    <property type="match status" value="1"/>
</dbReference>
<dbReference type="GO" id="GO:0002949">
    <property type="term" value="P:tRNA threonylcarbamoyladenosine modification"/>
    <property type="evidence" value="ECO:0007669"/>
    <property type="project" value="InterPro"/>
</dbReference>
<sequence>MLLPQDLTLLALDTATEACSVALLHQGKITTYAEIAQRTHTQRILPMIDQILTEADIKINQINGLAFGRGPGSFTGVRVSAGIAQGLAFGCQNGNLPVYPISNLTAMAEAAYRQMGVKKVLCAIDARMNEIYFSVLERQETTTTPTPYSNWQTIIKEQVLSPEQAIEQIQNTIKPEQLPEWVTVGTGWQAYPILATINAQKSEIILPSAQDMLTLALTAIQQQQQITALEIEPIYLRNQVTWQKLPGRE</sequence>
<dbReference type="Gene3D" id="3.30.420.40">
    <property type="match status" value="2"/>
</dbReference>
<dbReference type="RefSeq" id="WP_265482680.1">
    <property type="nucleotide sequence ID" value="NZ_CP022011.1"/>
</dbReference>
<dbReference type="InterPro" id="IPR043129">
    <property type="entry name" value="ATPase_NBD"/>
</dbReference>
<evidence type="ECO:0000313" key="8">
    <source>
        <dbReference type="EMBL" id="QDJ14681.1"/>
    </source>
</evidence>
<evidence type="ECO:0000256" key="3">
    <source>
        <dbReference type="ARBA" id="ARBA00019012"/>
    </source>
</evidence>
<dbReference type="GO" id="GO:0005829">
    <property type="term" value="C:cytosol"/>
    <property type="evidence" value="ECO:0007669"/>
    <property type="project" value="TreeGrafter"/>
</dbReference>
<keyword evidence="5" id="KW-0819">tRNA processing</keyword>